<reference evidence="1 2" key="1">
    <citation type="submission" date="2024-04" db="EMBL/GenBank/DDBJ databases">
        <title>Tritrichomonas musculus Genome.</title>
        <authorList>
            <person name="Alves-Ferreira E."/>
            <person name="Grigg M."/>
            <person name="Lorenzi H."/>
            <person name="Galac M."/>
        </authorList>
    </citation>
    <scope>NUCLEOTIDE SEQUENCE [LARGE SCALE GENOMIC DNA]</scope>
    <source>
        <strain evidence="1 2">EAF2021</strain>
    </source>
</reference>
<protein>
    <submittedName>
        <fullName evidence="1">Uncharacterized protein</fullName>
    </submittedName>
</protein>
<dbReference type="Proteomes" id="UP001470230">
    <property type="component" value="Unassembled WGS sequence"/>
</dbReference>
<comment type="caution">
    <text evidence="1">The sequence shown here is derived from an EMBL/GenBank/DDBJ whole genome shotgun (WGS) entry which is preliminary data.</text>
</comment>
<evidence type="ECO:0000313" key="1">
    <source>
        <dbReference type="EMBL" id="KAK8889717.1"/>
    </source>
</evidence>
<accession>A0ABR2KF35</accession>
<organism evidence="1 2">
    <name type="scientific">Tritrichomonas musculus</name>
    <dbReference type="NCBI Taxonomy" id="1915356"/>
    <lineage>
        <taxon>Eukaryota</taxon>
        <taxon>Metamonada</taxon>
        <taxon>Parabasalia</taxon>
        <taxon>Tritrichomonadida</taxon>
        <taxon>Tritrichomonadidae</taxon>
        <taxon>Tritrichomonas</taxon>
    </lineage>
</organism>
<proteinExistence type="predicted"/>
<gene>
    <name evidence="1" type="ORF">M9Y10_034470</name>
</gene>
<keyword evidence="2" id="KW-1185">Reference proteome</keyword>
<dbReference type="EMBL" id="JAPFFF010000005">
    <property type="protein sequence ID" value="KAK8889717.1"/>
    <property type="molecule type" value="Genomic_DNA"/>
</dbReference>
<evidence type="ECO:0000313" key="2">
    <source>
        <dbReference type="Proteomes" id="UP001470230"/>
    </source>
</evidence>
<name>A0ABR2KF35_9EUKA</name>
<sequence length="111" mass="11956">MGEEGPGILALLRHKQETPFDRLFVASQSSAGVCSLLVPHADDRFGTSDKGGFGTDFVKIFSADSCFPKSFGISVEGKTVASATEARELNGEYKEMTVKFHADRTELGPVQ</sequence>